<dbReference type="Proteomes" id="UP001596233">
    <property type="component" value="Unassembled WGS sequence"/>
</dbReference>
<keyword evidence="3 6" id="KW-0067">ATP-binding</keyword>
<evidence type="ECO:0000313" key="6">
    <source>
        <dbReference type="EMBL" id="MFC6331057.1"/>
    </source>
</evidence>
<proteinExistence type="predicted"/>
<dbReference type="RefSeq" id="WP_379229880.1">
    <property type="nucleotide sequence ID" value="NZ_JBHSTE010000001.1"/>
</dbReference>
<keyword evidence="2" id="KW-0547">Nucleotide-binding</keyword>
<dbReference type="CDD" id="cd03214">
    <property type="entry name" value="ABC_Iron-Siderophores_B12_Hemin"/>
    <property type="match status" value="1"/>
</dbReference>
<dbReference type="PANTHER" id="PTHR42794">
    <property type="entry name" value="HEMIN IMPORT ATP-BINDING PROTEIN HMUV"/>
    <property type="match status" value="1"/>
</dbReference>
<keyword evidence="1" id="KW-0813">Transport</keyword>
<name>A0ABW1UX80_9BACL</name>
<organism evidence="6 7">
    <name type="scientific">Paenibacillus septentrionalis</name>
    <dbReference type="NCBI Taxonomy" id="429342"/>
    <lineage>
        <taxon>Bacteria</taxon>
        <taxon>Bacillati</taxon>
        <taxon>Bacillota</taxon>
        <taxon>Bacilli</taxon>
        <taxon>Bacillales</taxon>
        <taxon>Paenibacillaceae</taxon>
        <taxon>Paenibacillus</taxon>
    </lineage>
</organism>
<evidence type="ECO:0000259" key="5">
    <source>
        <dbReference type="PROSITE" id="PS50893"/>
    </source>
</evidence>
<evidence type="ECO:0000313" key="7">
    <source>
        <dbReference type="Proteomes" id="UP001596233"/>
    </source>
</evidence>
<dbReference type="InterPro" id="IPR027417">
    <property type="entry name" value="P-loop_NTPase"/>
</dbReference>
<feature type="domain" description="ABC transporter" evidence="5">
    <location>
        <begin position="2"/>
        <end position="238"/>
    </location>
</feature>
<dbReference type="InterPro" id="IPR003593">
    <property type="entry name" value="AAA+_ATPase"/>
</dbReference>
<dbReference type="PROSITE" id="PS00211">
    <property type="entry name" value="ABC_TRANSPORTER_1"/>
    <property type="match status" value="1"/>
</dbReference>
<dbReference type="InterPro" id="IPR003439">
    <property type="entry name" value="ABC_transporter-like_ATP-bd"/>
</dbReference>
<protein>
    <submittedName>
        <fullName evidence="6">ABC transporter ATP-binding protein</fullName>
    </submittedName>
</protein>
<keyword evidence="4" id="KW-1278">Translocase</keyword>
<dbReference type="PROSITE" id="PS50893">
    <property type="entry name" value="ABC_TRANSPORTER_2"/>
    <property type="match status" value="1"/>
</dbReference>
<dbReference type="SMART" id="SM00382">
    <property type="entry name" value="AAA"/>
    <property type="match status" value="1"/>
</dbReference>
<evidence type="ECO:0000256" key="2">
    <source>
        <dbReference type="ARBA" id="ARBA00022741"/>
    </source>
</evidence>
<reference evidence="7" key="1">
    <citation type="journal article" date="2019" name="Int. J. Syst. Evol. Microbiol.">
        <title>The Global Catalogue of Microorganisms (GCM) 10K type strain sequencing project: providing services to taxonomists for standard genome sequencing and annotation.</title>
        <authorList>
            <consortium name="The Broad Institute Genomics Platform"/>
            <consortium name="The Broad Institute Genome Sequencing Center for Infectious Disease"/>
            <person name="Wu L."/>
            <person name="Ma J."/>
        </authorList>
    </citation>
    <scope>NUCLEOTIDE SEQUENCE [LARGE SCALE GENOMIC DNA]</scope>
    <source>
        <strain evidence="7">PCU 280</strain>
    </source>
</reference>
<dbReference type="Gene3D" id="3.40.50.300">
    <property type="entry name" value="P-loop containing nucleotide triphosphate hydrolases"/>
    <property type="match status" value="1"/>
</dbReference>
<dbReference type="EMBL" id="JBHSTE010000001">
    <property type="protein sequence ID" value="MFC6331057.1"/>
    <property type="molecule type" value="Genomic_DNA"/>
</dbReference>
<sequence length="260" mass="28933">MIKVNELSFRYGERVILDRFSYSFEKNRFYGIIGPNGTGKSTLLQLIAGVLTPAAGSVSFEGVPLPRIPRKQLAQRIAVLQQGGLPALGFTVREVVAMGRYPYQNWLGSEKNDFEKLIDDALQLTGLTHLANRTLEQLSGGERQRAALAKVFVQQPDVILLDEPTTYLDIGYQQMIMELVQQWQREKKLLVVAVLHDLNAAALYCDELIALDNGKLLAAGSAKTVLTSAHIAELYDAHTVIITHPEQDVPQLLLQPNKER</sequence>
<accession>A0ABW1UX80</accession>
<dbReference type="SUPFAM" id="SSF52540">
    <property type="entry name" value="P-loop containing nucleoside triphosphate hydrolases"/>
    <property type="match status" value="1"/>
</dbReference>
<evidence type="ECO:0000256" key="1">
    <source>
        <dbReference type="ARBA" id="ARBA00022448"/>
    </source>
</evidence>
<evidence type="ECO:0000256" key="3">
    <source>
        <dbReference type="ARBA" id="ARBA00022840"/>
    </source>
</evidence>
<evidence type="ECO:0000256" key="4">
    <source>
        <dbReference type="ARBA" id="ARBA00022967"/>
    </source>
</evidence>
<gene>
    <name evidence="6" type="ORF">ACFP56_00365</name>
</gene>
<keyword evidence="7" id="KW-1185">Reference proteome</keyword>
<dbReference type="GO" id="GO:0005524">
    <property type="term" value="F:ATP binding"/>
    <property type="evidence" value="ECO:0007669"/>
    <property type="project" value="UniProtKB-KW"/>
</dbReference>
<comment type="caution">
    <text evidence="6">The sequence shown here is derived from an EMBL/GenBank/DDBJ whole genome shotgun (WGS) entry which is preliminary data.</text>
</comment>
<dbReference type="Pfam" id="PF00005">
    <property type="entry name" value="ABC_tran"/>
    <property type="match status" value="1"/>
</dbReference>
<dbReference type="PANTHER" id="PTHR42794:SF1">
    <property type="entry name" value="HEMIN IMPORT ATP-BINDING PROTEIN HMUV"/>
    <property type="match status" value="1"/>
</dbReference>
<dbReference type="InterPro" id="IPR017871">
    <property type="entry name" value="ABC_transporter-like_CS"/>
</dbReference>